<comment type="caution">
    <text evidence="1">The sequence shown here is derived from an EMBL/GenBank/DDBJ whole genome shotgun (WGS) entry which is preliminary data.</text>
</comment>
<dbReference type="EMBL" id="MU003506">
    <property type="protein sequence ID" value="KAF2471121.1"/>
    <property type="molecule type" value="Genomic_DNA"/>
</dbReference>
<evidence type="ECO:0000313" key="2">
    <source>
        <dbReference type="Proteomes" id="UP000799755"/>
    </source>
</evidence>
<reference evidence="1" key="1">
    <citation type="journal article" date="2020" name="Stud. Mycol.">
        <title>101 Dothideomycetes genomes: a test case for predicting lifestyles and emergence of pathogens.</title>
        <authorList>
            <person name="Haridas S."/>
            <person name="Albert R."/>
            <person name="Binder M."/>
            <person name="Bloem J."/>
            <person name="Labutti K."/>
            <person name="Salamov A."/>
            <person name="Andreopoulos B."/>
            <person name="Baker S."/>
            <person name="Barry K."/>
            <person name="Bills G."/>
            <person name="Bluhm B."/>
            <person name="Cannon C."/>
            <person name="Castanera R."/>
            <person name="Culley D."/>
            <person name="Daum C."/>
            <person name="Ezra D."/>
            <person name="Gonzalez J."/>
            <person name="Henrissat B."/>
            <person name="Kuo A."/>
            <person name="Liang C."/>
            <person name="Lipzen A."/>
            <person name="Lutzoni F."/>
            <person name="Magnuson J."/>
            <person name="Mondo S."/>
            <person name="Nolan M."/>
            <person name="Ohm R."/>
            <person name="Pangilinan J."/>
            <person name="Park H.-J."/>
            <person name="Ramirez L."/>
            <person name="Alfaro M."/>
            <person name="Sun H."/>
            <person name="Tritt A."/>
            <person name="Yoshinaga Y."/>
            <person name="Zwiers L.-H."/>
            <person name="Turgeon B."/>
            <person name="Goodwin S."/>
            <person name="Spatafora J."/>
            <person name="Crous P."/>
            <person name="Grigoriev I."/>
        </authorList>
    </citation>
    <scope>NUCLEOTIDE SEQUENCE</scope>
    <source>
        <strain evidence="1">ATCC 200398</strain>
    </source>
</reference>
<proteinExistence type="predicted"/>
<evidence type="ECO:0000313" key="1">
    <source>
        <dbReference type="EMBL" id="KAF2471121.1"/>
    </source>
</evidence>
<gene>
    <name evidence="1" type="ORF">BDR25DRAFT_355027</name>
</gene>
<sequence length="967" mass="108169">MEPHCTGKYEGLLSAVARNLTQGCYAGLQGPLIKARTNPGSCNTTPHISHYCFSVLYYRVEVLEALSRTCSNPRLIKSRQRQARQNQFIDQAEITLPVIIAPEAQTSTFSRKLSSQEGSVYSSLWHIGYSSQLFRLAFKADYFVQQCSYYPVFSLTLMARAVTLFLRLAPIGLLGKQCVFKYVARPAGFSHTESHDLTGDVLGELETIHCLYRNQNHSFDSDPGESESHVICSLPTPSLISHHNNAPKFVNPPTQRSIMARKAHRKDPSPTGLLNLPNEILLDIVSLLCISDVRRLGRVNYKLHFFTRDYLVRYRYNVGLVALPNELLLEIVQHLGRQKDRSRLAQASQRFYPLIMGYIFRYNVRYGGSSLLNYAAKRNLNRMARMILHLGGDVNTQCGLRLGVMNERSTPLATAAFYGHEKMVKMLLESGASHFVDGMRIPLAVAIFKRHENVALILSQEVDSGDVPLGKTRGTVLQIACGAKLVNLVQYYLERGSQSGVRVNVHSLHNRSTALYHVLREDSRKDIFIKRELHEDVYQIVLMLLQHGANPDIRPEIPFSHPVTARAIASRHPDPRVRNLLLKATPVTASQEDPLLIGRPWISFEDEALTFHKLQSEASPSGDSRYAKLWDFLESSNSETLALMDEDGTEYRGTNFEDCTLNSSDIADLVEGGMQGLKKKSEPTEPPPLSSFPQLGIPKASAQHAAKTFWAKIPAQASSGVNSVQKPSISGMGAILQKVKQLERLAETEPFPQLGRPTSTSNDTSKDLWARFQQGKVSQSTSETQRTSPLEEGNGIRRSVNKPSKKKKKKWEPLLITLILEQCLVPIFLHCRARSKVFEALSFCFSAHLPINRGSLNSYAKNQLYSPSPQAQYPHRNLNSKKEDSKYVETLGQISDFLSFSSFHFPPRNNYTCPSSLFGTGLDFVAWLRVYGFAIALSAIPASVLQLEGRNVEKSIALTIGGYMTVL</sequence>
<keyword evidence="2" id="KW-1185">Reference proteome</keyword>
<accession>A0ACB6QW15</accession>
<dbReference type="Proteomes" id="UP000799755">
    <property type="component" value="Unassembled WGS sequence"/>
</dbReference>
<protein>
    <submittedName>
        <fullName evidence="1">Uncharacterized protein</fullName>
    </submittedName>
</protein>
<name>A0ACB6QW15_9PLEO</name>
<organism evidence="1 2">
    <name type="scientific">Lindgomyces ingoldianus</name>
    <dbReference type="NCBI Taxonomy" id="673940"/>
    <lineage>
        <taxon>Eukaryota</taxon>
        <taxon>Fungi</taxon>
        <taxon>Dikarya</taxon>
        <taxon>Ascomycota</taxon>
        <taxon>Pezizomycotina</taxon>
        <taxon>Dothideomycetes</taxon>
        <taxon>Pleosporomycetidae</taxon>
        <taxon>Pleosporales</taxon>
        <taxon>Lindgomycetaceae</taxon>
        <taxon>Lindgomyces</taxon>
    </lineage>
</organism>